<dbReference type="EMBL" id="MU006611">
    <property type="protein sequence ID" value="KAF2742280.1"/>
    <property type="molecule type" value="Genomic_DNA"/>
</dbReference>
<reference evidence="3" key="1">
    <citation type="journal article" date="2020" name="Stud. Mycol.">
        <title>101 Dothideomycetes genomes: a test case for predicting lifestyles and emergence of pathogens.</title>
        <authorList>
            <person name="Haridas S."/>
            <person name="Albert R."/>
            <person name="Binder M."/>
            <person name="Bloem J."/>
            <person name="Labutti K."/>
            <person name="Salamov A."/>
            <person name="Andreopoulos B."/>
            <person name="Baker S."/>
            <person name="Barry K."/>
            <person name="Bills G."/>
            <person name="Bluhm B."/>
            <person name="Cannon C."/>
            <person name="Castanera R."/>
            <person name="Culley D."/>
            <person name="Daum C."/>
            <person name="Ezra D."/>
            <person name="Gonzalez J."/>
            <person name="Henrissat B."/>
            <person name="Kuo A."/>
            <person name="Liang C."/>
            <person name="Lipzen A."/>
            <person name="Lutzoni F."/>
            <person name="Magnuson J."/>
            <person name="Mondo S."/>
            <person name="Nolan M."/>
            <person name="Ohm R."/>
            <person name="Pangilinan J."/>
            <person name="Park H.-J."/>
            <person name="Ramirez L."/>
            <person name="Alfaro M."/>
            <person name="Sun H."/>
            <person name="Tritt A."/>
            <person name="Yoshinaga Y."/>
            <person name="Zwiers L.-H."/>
            <person name="Turgeon B."/>
            <person name="Goodwin S."/>
            <person name="Spatafora J."/>
            <person name="Crous P."/>
            <person name="Grigoriev I."/>
        </authorList>
    </citation>
    <scope>NUCLEOTIDE SEQUENCE</scope>
    <source>
        <strain evidence="3">CBS 119925</strain>
    </source>
</reference>
<dbReference type="AlphaFoldDB" id="A0A6A6UXZ9"/>
<gene>
    <name evidence="3" type="ORF">M011DRAFT_289452</name>
</gene>
<feature type="region of interest" description="Disordered" evidence="1">
    <location>
        <begin position="60"/>
        <end position="126"/>
    </location>
</feature>
<keyword evidence="2" id="KW-0472">Membrane</keyword>
<feature type="compositionally biased region" description="Gly residues" evidence="1">
    <location>
        <begin position="87"/>
        <end position="96"/>
    </location>
</feature>
<keyword evidence="2" id="KW-1133">Transmembrane helix</keyword>
<evidence type="ECO:0000256" key="1">
    <source>
        <dbReference type="SAM" id="MobiDB-lite"/>
    </source>
</evidence>
<dbReference type="Proteomes" id="UP000799440">
    <property type="component" value="Unassembled WGS sequence"/>
</dbReference>
<name>A0A6A6UXZ9_9PLEO</name>
<evidence type="ECO:0000313" key="4">
    <source>
        <dbReference type="Proteomes" id="UP000799440"/>
    </source>
</evidence>
<feature type="compositionally biased region" description="Basic and acidic residues" evidence="1">
    <location>
        <begin position="101"/>
        <end position="126"/>
    </location>
</feature>
<evidence type="ECO:0000313" key="3">
    <source>
        <dbReference type="EMBL" id="KAF2742280.1"/>
    </source>
</evidence>
<accession>A0A6A6UXZ9</accession>
<sequence>MPVCLQPRVEAGETSSDQKLSPGATVGIFIAIVVLLSGVALFIKGWYDIIRETGRARRHGYPVDGRFVRQRSRRGERDRARRQPHDGYGGWPGRGALGNDTRGRDSGHGSEDLEGVREPERAAYRQ</sequence>
<organism evidence="3 4">
    <name type="scientific">Sporormia fimetaria CBS 119925</name>
    <dbReference type="NCBI Taxonomy" id="1340428"/>
    <lineage>
        <taxon>Eukaryota</taxon>
        <taxon>Fungi</taxon>
        <taxon>Dikarya</taxon>
        <taxon>Ascomycota</taxon>
        <taxon>Pezizomycotina</taxon>
        <taxon>Dothideomycetes</taxon>
        <taxon>Pleosporomycetidae</taxon>
        <taxon>Pleosporales</taxon>
        <taxon>Sporormiaceae</taxon>
        <taxon>Sporormia</taxon>
    </lineage>
</organism>
<keyword evidence="4" id="KW-1185">Reference proteome</keyword>
<feature type="transmembrane region" description="Helical" evidence="2">
    <location>
        <begin position="26"/>
        <end position="47"/>
    </location>
</feature>
<proteinExistence type="predicted"/>
<evidence type="ECO:0000256" key="2">
    <source>
        <dbReference type="SAM" id="Phobius"/>
    </source>
</evidence>
<feature type="compositionally biased region" description="Basic and acidic residues" evidence="1">
    <location>
        <begin position="73"/>
        <end position="85"/>
    </location>
</feature>
<keyword evidence="2" id="KW-0812">Transmembrane</keyword>
<protein>
    <submittedName>
        <fullName evidence="3">Uncharacterized protein</fullName>
    </submittedName>
</protein>